<organism evidence="3 4">
    <name type="scientific">Candidatus Blackburnbacteria bacterium RIFCSPHIGHO2_12_FULL_41_13b</name>
    <dbReference type="NCBI Taxonomy" id="1797517"/>
    <lineage>
        <taxon>Bacteria</taxon>
        <taxon>Candidatus Blackburniibacteriota</taxon>
    </lineage>
</organism>
<comment type="caution">
    <text evidence="3">The sequence shown here is derived from an EMBL/GenBank/DDBJ whole genome shotgun (WGS) entry which is preliminary data.</text>
</comment>
<dbReference type="SUPFAM" id="SSF53448">
    <property type="entry name" value="Nucleotide-diphospho-sugar transferases"/>
    <property type="match status" value="1"/>
</dbReference>
<dbReference type="AlphaFoldDB" id="A0A1G1VCH9"/>
<dbReference type="PANTHER" id="PTHR43685:SF3">
    <property type="entry name" value="SLR2126 PROTEIN"/>
    <property type="match status" value="1"/>
</dbReference>
<evidence type="ECO:0000256" key="1">
    <source>
        <dbReference type="SAM" id="Phobius"/>
    </source>
</evidence>
<dbReference type="Proteomes" id="UP000178272">
    <property type="component" value="Unassembled WGS sequence"/>
</dbReference>
<evidence type="ECO:0000313" key="4">
    <source>
        <dbReference type="Proteomes" id="UP000178272"/>
    </source>
</evidence>
<feature type="transmembrane region" description="Helical" evidence="1">
    <location>
        <begin position="244"/>
        <end position="265"/>
    </location>
</feature>
<accession>A0A1G1VCH9</accession>
<evidence type="ECO:0000259" key="2">
    <source>
        <dbReference type="Pfam" id="PF00535"/>
    </source>
</evidence>
<reference evidence="3 4" key="1">
    <citation type="journal article" date="2016" name="Nat. Commun.">
        <title>Thousands of microbial genomes shed light on interconnected biogeochemical processes in an aquifer system.</title>
        <authorList>
            <person name="Anantharaman K."/>
            <person name="Brown C.T."/>
            <person name="Hug L.A."/>
            <person name="Sharon I."/>
            <person name="Castelle C.J."/>
            <person name="Probst A.J."/>
            <person name="Thomas B.C."/>
            <person name="Singh A."/>
            <person name="Wilkins M.J."/>
            <person name="Karaoz U."/>
            <person name="Brodie E.L."/>
            <person name="Williams K.H."/>
            <person name="Hubbard S.S."/>
            <person name="Banfield J.F."/>
        </authorList>
    </citation>
    <scope>NUCLEOTIDE SEQUENCE [LARGE SCALE GENOMIC DNA]</scope>
</reference>
<dbReference type="Gene3D" id="3.90.550.10">
    <property type="entry name" value="Spore Coat Polysaccharide Biosynthesis Protein SpsA, Chain A"/>
    <property type="match status" value="1"/>
</dbReference>
<dbReference type="STRING" id="1797517.A3F61_00730"/>
<sequence length="328" mass="37720">MTTNPKVSIIIPLYVIEDRFFRDLLSYDQLNYDNFEVIVVCDKKVNLPKLKNAPLKLLLTGRRQTGPAEKRDFAIKKASGSICAFIDDDAYPHPNWLSEAVNWFKNPDIVAIGGPGVTPPDDTFWQKISGYVLESYLCSGEIQYRFYSGILKELRFVLDWPAYNLIVRTDVLRKVGGYGSTFYGGEDTLLCLKISEYGKILYNSHAIVYHHRRDFPWSFLKQIKGVGVHRGYFFKKYPETSRSVLYILPITLTIMLLLGIILSIIYPFPWLPLFLLSFSFFISLGFWSIRRHNRPWLASLIGAFGIIATHMTYGVSFLKGLSTQNLRR</sequence>
<dbReference type="PANTHER" id="PTHR43685">
    <property type="entry name" value="GLYCOSYLTRANSFERASE"/>
    <property type="match status" value="1"/>
</dbReference>
<dbReference type="InterPro" id="IPR029044">
    <property type="entry name" value="Nucleotide-diphossugar_trans"/>
</dbReference>
<proteinExistence type="predicted"/>
<gene>
    <name evidence="3" type="ORF">A3F61_00730</name>
</gene>
<dbReference type="InterPro" id="IPR050834">
    <property type="entry name" value="Glycosyltransf_2"/>
</dbReference>
<feature type="transmembrane region" description="Helical" evidence="1">
    <location>
        <begin position="271"/>
        <end position="289"/>
    </location>
</feature>
<protein>
    <recommendedName>
        <fullName evidence="2">Glycosyltransferase 2-like domain-containing protein</fullName>
    </recommendedName>
</protein>
<dbReference type="EMBL" id="MHCA01000004">
    <property type="protein sequence ID" value="OGY12932.1"/>
    <property type="molecule type" value="Genomic_DNA"/>
</dbReference>
<feature type="domain" description="Glycosyltransferase 2-like" evidence="2">
    <location>
        <begin position="8"/>
        <end position="139"/>
    </location>
</feature>
<keyword evidence="1" id="KW-1133">Transmembrane helix</keyword>
<dbReference type="Pfam" id="PF00535">
    <property type="entry name" value="Glycos_transf_2"/>
    <property type="match status" value="1"/>
</dbReference>
<dbReference type="InterPro" id="IPR001173">
    <property type="entry name" value="Glyco_trans_2-like"/>
</dbReference>
<name>A0A1G1VCH9_9BACT</name>
<feature type="transmembrane region" description="Helical" evidence="1">
    <location>
        <begin position="296"/>
        <end position="318"/>
    </location>
</feature>
<keyword evidence="1" id="KW-0812">Transmembrane</keyword>
<keyword evidence="1" id="KW-0472">Membrane</keyword>
<evidence type="ECO:0000313" key="3">
    <source>
        <dbReference type="EMBL" id="OGY12932.1"/>
    </source>
</evidence>